<keyword evidence="1" id="KW-1133">Transmembrane helix</keyword>
<evidence type="ECO:0000313" key="2">
    <source>
        <dbReference type="EMBL" id="GJJ08053.1"/>
    </source>
</evidence>
<sequence>MTTFRVSKWAPANETAAMIEEERLNFAGDYLGAIGYGVHATLYFYTLTCLLRIHLRRPSRATYIMIIYITTNFILGSIGNATNIKFNEEQFIDDRDFPGGPVAYSRAEDSVKINAVGFSCYIVNAWLQDGLLLYRFLVIVTPEWWLFMIPCLSYLATIIMSILLLLQITGRAAGFFSHTGTNFGLAFWSTSIATTFFITTLIVLRLLMIRYRIRKALTSRVNGIYLSLSTVCIESAVLYTSVALIFIVNYAKNAPATDLVLPLLGQVQSIAPLLITLRVAEGRSFTSRSMTDTLAHAGIESSLVVAPVNGQFEYNHDPATDIGQTTSTLLAELSSTTLIIP</sequence>
<evidence type="ECO:0000256" key="1">
    <source>
        <dbReference type="SAM" id="Phobius"/>
    </source>
</evidence>
<keyword evidence="1" id="KW-0472">Membrane</keyword>
<comment type="caution">
    <text evidence="2">The sequence shown here is derived from an EMBL/GenBank/DDBJ whole genome shotgun (WGS) entry which is preliminary data.</text>
</comment>
<dbReference type="Proteomes" id="UP001050691">
    <property type="component" value="Unassembled WGS sequence"/>
</dbReference>
<keyword evidence="1" id="KW-0812">Transmembrane</keyword>
<feature type="transmembrane region" description="Helical" evidence="1">
    <location>
        <begin position="30"/>
        <end position="51"/>
    </location>
</feature>
<protein>
    <submittedName>
        <fullName evidence="2">Uncharacterized protein</fullName>
    </submittedName>
</protein>
<feature type="transmembrane region" description="Helical" evidence="1">
    <location>
        <begin position="115"/>
        <end position="137"/>
    </location>
</feature>
<reference evidence="2" key="1">
    <citation type="submission" date="2021-10" db="EMBL/GenBank/DDBJ databases">
        <title>De novo Genome Assembly of Clathrus columnatus (Basidiomycota, Fungi) Using Illumina and Nanopore Sequence Data.</title>
        <authorList>
            <person name="Ogiso-Tanaka E."/>
            <person name="Itagaki H."/>
            <person name="Hosoya T."/>
            <person name="Hosaka K."/>
        </authorList>
    </citation>
    <scope>NUCLEOTIDE SEQUENCE</scope>
    <source>
        <strain evidence="2">MO-923</strain>
    </source>
</reference>
<organism evidence="2 3">
    <name type="scientific">Clathrus columnatus</name>
    <dbReference type="NCBI Taxonomy" id="1419009"/>
    <lineage>
        <taxon>Eukaryota</taxon>
        <taxon>Fungi</taxon>
        <taxon>Dikarya</taxon>
        <taxon>Basidiomycota</taxon>
        <taxon>Agaricomycotina</taxon>
        <taxon>Agaricomycetes</taxon>
        <taxon>Phallomycetidae</taxon>
        <taxon>Phallales</taxon>
        <taxon>Clathraceae</taxon>
        <taxon>Clathrus</taxon>
    </lineage>
</organism>
<keyword evidence="3" id="KW-1185">Reference proteome</keyword>
<feature type="transmembrane region" description="Helical" evidence="1">
    <location>
        <begin position="224"/>
        <end position="247"/>
    </location>
</feature>
<feature type="transmembrane region" description="Helical" evidence="1">
    <location>
        <begin position="63"/>
        <end position="81"/>
    </location>
</feature>
<dbReference type="AlphaFoldDB" id="A0AAV5A5W8"/>
<evidence type="ECO:0000313" key="3">
    <source>
        <dbReference type="Proteomes" id="UP001050691"/>
    </source>
</evidence>
<feature type="transmembrane region" description="Helical" evidence="1">
    <location>
        <begin position="185"/>
        <end position="204"/>
    </location>
</feature>
<feature type="transmembrane region" description="Helical" evidence="1">
    <location>
        <begin position="144"/>
        <end position="165"/>
    </location>
</feature>
<gene>
    <name evidence="2" type="ORF">Clacol_002260</name>
</gene>
<dbReference type="EMBL" id="BPWL01000003">
    <property type="protein sequence ID" value="GJJ08053.1"/>
    <property type="molecule type" value="Genomic_DNA"/>
</dbReference>
<accession>A0AAV5A5W8</accession>
<proteinExistence type="predicted"/>
<name>A0AAV5A5W8_9AGAM</name>